<keyword evidence="3" id="KW-0862">Zinc</keyword>
<keyword evidence="4 5" id="KW-0238">DNA-binding</keyword>
<feature type="compositionally biased region" description="Acidic residues" evidence="7">
    <location>
        <begin position="422"/>
        <end position="432"/>
    </location>
</feature>
<feature type="compositionally biased region" description="Basic and acidic residues" evidence="7">
    <location>
        <begin position="268"/>
        <end position="284"/>
    </location>
</feature>
<sequence>MGGTKCVFRDCPVGSNRYPSMHFFKFPVKDPKRLKDWVRYCGNSDVSNAPVAKLAGKTVCARHFRAESFMNYKMDRLIPMQTPTLLRINRDLALDLENLDQNGEALLVKLKPPTQTHLIPPKDFECPLGFVDDDENHAQNVEVTRKQTGIDLDQRIEQDMNEMIEGEDEDKEPHEKQTAIPLNINEEEEQPPVEDDAEEEQEQCSLSEEENSTQNPTTSSTSVMPQNILNIINQLQPSLGIKLIKRPVEIETITEINLALGENQPTKEQTEDLTKRQMTPKEEDKNIKLRSKIREVINNPKVPEQSQKKIVQIKYVDMPKNEVGKREMQKKELVRTEKQTPKEQAKKRKLSEETHMTKNVTRTGNDLEVNPNQHRQEIIRSKRKVPQKPADANPHNPNPNQERQPHEQVLKTVSPCFSNLDESVEVSSESENEAAPVKKSPSEVEKLIQDYNQLKTEFDKMSEENAKLKRLQAEPPKAPPPIKPATNSLTKPQLYIAIKKYLGPTMAALLRMEMFGGSEDRTWKDDEREFAMELVQLGDEVYKYCCDEWRFRLPSLRTARSWLEKRQTEDVDDFLDL</sequence>
<dbReference type="SUPFAM" id="SSF57716">
    <property type="entry name" value="Glucocorticoid receptor-like (DNA-binding domain)"/>
    <property type="match status" value="1"/>
</dbReference>
<evidence type="ECO:0000256" key="5">
    <source>
        <dbReference type="PROSITE-ProRule" id="PRU00309"/>
    </source>
</evidence>
<proteinExistence type="predicted"/>
<feature type="domain" description="THAP-type" evidence="8">
    <location>
        <begin position="1"/>
        <end position="86"/>
    </location>
</feature>
<feature type="compositionally biased region" description="Acidic residues" evidence="7">
    <location>
        <begin position="185"/>
        <end position="211"/>
    </location>
</feature>
<evidence type="ECO:0000313" key="9">
    <source>
        <dbReference type="RefSeq" id="XP_016973342.1"/>
    </source>
</evidence>
<gene>
    <name evidence="9" type="primary">LOC108040395</name>
</gene>
<feature type="region of interest" description="Disordered" evidence="7">
    <location>
        <begin position="165"/>
        <end position="222"/>
    </location>
</feature>
<feature type="region of interest" description="Disordered" evidence="7">
    <location>
        <begin position="421"/>
        <end position="441"/>
    </location>
</feature>
<dbReference type="Pfam" id="PF05485">
    <property type="entry name" value="THAP"/>
    <property type="match status" value="1"/>
</dbReference>
<dbReference type="SMART" id="SM00692">
    <property type="entry name" value="DM3"/>
    <property type="match status" value="1"/>
</dbReference>
<keyword evidence="1" id="KW-0479">Metal-binding</keyword>
<dbReference type="InterPro" id="IPR026516">
    <property type="entry name" value="THAP1/10"/>
</dbReference>
<dbReference type="SMART" id="SM00980">
    <property type="entry name" value="THAP"/>
    <property type="match status" value="1"/>
</dbReference>
<feature type="coiled-coil region" evidence="6">
    <location>
        <begin position="444"/>
        <end position="474"/>
    </location>
</feature>
<dbReference type="RefSeq" id="XP_016973342.2">
    <property type="nucleotide sequence ID" value="XM_017117853.2"/>
</dbReference>
<evidence type="ECO:0000256" key="6">
    <source>
        <dbReference type="SAM" id="Coils"/>
    </source>
</evidence>
<keyword evidence="6" id="KW-0175">Coiled coil</keyword>
<reference evidence="9" key="1">
    <citation type="submission" date="2025-08" db="UniProtKB">
        <authorList>
            <consortium name="RefSeq"/>
        </authorList>
    </citation>
    <scope>IDENTIFICATION</scope>
</reference>
<name>A0A6P4E5X1_DRORH</name>
<protein>
    <submittedName>
        <fullName evidence="9">Stress response protein NST1</fullName>
    </submittedName>
</protein>
<evidence type="ECO:0000256" key="4">
    <source>
        <dbReference type="ARBA" id="ARBA00023125"/>
    </source>
</evidence>
<dbReference type="GO" id="GO:0043565">
    <property type="term" value="F:sequence-specific DNA binding"/>
    <property type="evidence" value="ECO:0007669"/>
    <property type="project" value="InterPro"/>
</dbReference>
<evidence type="ECO:0000256" key="2">
    <source>
        <dbReference type="ARBA" id="ARBA00022771"/>
    </source>
</evidence>
<evidence type="ECO:0000256" key="1">
    <source>
        <dbReference type="ARBA" id="ARBA00022723"/>
    </source>
</evidence>
<feature type="region of interest" description="Disordered" evidence="7">
    <location>
        <begin position="322"/>
        <end position="407"/>
    </location>
</feature>
<dbReference type="InterPro" id="IPR006612">
    <property type="entry name" value="THAP_Znf"/>
</dbReference>
<dbReference type="PANTHER" id="PTHR46600">
    <property type="entry name" value="THAP DOMAIN-CONTAINING"/>
    <property type="match status" value="1"/>
</dbReference>
<feature type="compositionally biased region" description="Low complexity" evidence="7">
    <location>
        <begin position="212"/>
        <end position="222"/>
    </location>
</feature>
<evidence type="ECO:0000256" key="3">
    <source>
        <dbReference type="ARBA" id="ARBA00022833"/>
    </source>
</evidence>
<dbReference type="RefSeq" id="XP_016973342.1">
    <property type="nucleotide sequence ID" value="XM_017117853.1"/>
</dbReference>
<feature type="compositionally biased region" description="Low complexity" evidence="7">
    <location>
        <begin position="389"/>
        <end position="400"/>
    </location>
</feature>
<dbReference type="PANTHER" id="PTHR46600:SF11">
    <property type="entry name" value="THAP DOMAIN-CONTAINING PROTEIN 10"/>
    <property type="match status" value="1"/>
</dbReference>
<feature type="compositionally biased region" description="Basic and acidic residues" evidence="7">
    <location>
        <begin position="322"/>
        <end position="356"/>
    </location>
</feature>
<dbReference type="PROSITE" id="PS50950">
    <property type="entry name" value="ZF_THAP"/>
    <property type="match status" value="1"/>
</dbReference>
<dbReference type="GO" id="GO:0008270">
    <property type="term" value="F:zinc ion binding"/>
    <property type="evidence" value="ECO:0007669"/>
    <property type="project" value="UniProtKB-KW"/>
</dbReference>
<accession>A0A6P4E5X1</accession>
<organism evidence="9">
    <name type="scientific">Drosophila rhopaloa</name>
    <name type="common">Fruit fly</name>
    <dbReference type="NCBI Taxonomy" id="1041015"/>
    <lineage>
        <taxon>Eukaryota</taxon>
        <taxon>Metazoa</taxon>
        <taxon>Ecdysozoa</taxon>
        <taxon>Arthropoda</taxon>
        <taxon>Hexapoda</taxon>
        <taxon>Insecta</taxon>
        <taxon>Pterygota</taxon>
        <taxon>Neoptera</taxon>
        <taxon>Endopterygota</taxon>
        <taxon>Diptera</taxon>
        <taxon>Brachycera</taxon>
        <taxon>Muscomorpha</taxon>
        <taxon>Ephydroidea</taxon>
        <taxon>Drosophilidae</taxon>
        <taxon>Drosophila</taxon>
        <taxon>Sophophora</taxon>
    </lineage>
</organism>
<evidence type="ECO:0000259" key="8">
    <source>
        <dbReference type="PROSITE" id="PS50950"/>
    </source>
</evidence>
<dbReference type="AlphaFoldDB" id="A0A6P4E5X1"/>
<dbReference type="GeneID" id="108040395"/>
<keyword evidence="2 5" id="KW-0863">Zinc-finger</keyword>
<feature type="region of interest" description="Disordered" evidence="7">
    <location>
        <begin position="263"/>
        <end position="284"/>
    </location>
</feature>
<dbReference type="OrthoDB" id="7683421at2759"/>
<evidence type="ECO:0000256" key="7">
    <source>
        <dbReference type="SAM" id="MobiDB-lite"/>
    </source>
</evidence>